<comment type="caution">
    <text evidence="3">The sequence shown here is derived from an EMBL/GenBank/DDBJ whole genome shotgun (WGS) entry which is preliminary data.</text>
</comment>
<feature type="domain" description="Secretion system C-terminal sorting" evidence="2">
    <location>
        <begin position="286"/>
        <end position="351"/>
    </location>
</feature>
<feature type="signal peptide" evidence="1">
    <location>
        <begin position="1"/>
        <end position="20"/>
    </location>
</feature>
<dbReference type="Pfam" id="PF18962">
    <property type="entry name" value="Por_Secre_tail"/>
    <property type="match status" value="1"/>
</dbReference>
<dbReference type="Proteomes" id="UP000294155">
    <property type="component" value="Unassembled WGS sequence"/>
</dbReference>
<proteinExistence type="predicted"/>
<dbReference type="NCBIfam" id="TIGR04183">
    <property type="entry name" value="Por_Secre_tail"/>
    <property type="match status" value="1"/>
</dbReference>
<sequence>MKKSYFLVSALLLTAAASYGQGTELFLSEYDEGAHQSGVSYNGGVSNSTGSERAIEIFNPTVASVNLNAYSVRRYSNGSAAVTEEEKLQRRTGTNVLNPSAAFVFASGEATITAITSKADQLSAGHAPVTGPNVIFGGGMAYFNGDDAIALVRWTSGTAGVGTPVLIDIFGSIGFQPLPASGTGTGQWSGTNPADGTPAVYVASANQSLMRRDNISRGIRTNNPTNWNPATEWTVYSYAFPPGSTGNTEVGNQSYARLGEHNDYSGPNGLYLPLKTLEKFNSGISIYPNPASGSATVEIKDVKVGNIIVLNSLGQSITAQPRGMNEKITLDISALKPGLYFVQCLSADGQIKIYKELVVK</sequence>
<dbReference type="RefSeq" id="WP_129922364.1">
    <property type="nucleotide sequence ID" value="NZ_SEWE01000045.1"/>
</dbReference>
<feature type="chain" id="PRO_5020329835" evidence="1">
    <location>
        <begin position="21"/>
        <end position="360"/>
    </location>
</feature>
<dbReference type="AlphaFoldDB" id="A0A4Q5LA17"/>
<evidence type="ECO:0000256" key="1">
    <source>
        <dbReference type="SAM" id="SignalP"/>
    </source>
</evidence>
<dbReference type="EMBL" id="SEWE01000045">
    <property type="protein sequence ID" value="RYU77701.1"/>
    <property type="molecule type" value="Genomic_DNA"/>
</dbReference>
<keyword evidence="1" id="KW-0732">Signal</keyword>
<evidence type="ECO:0000259" key="2">
    <source>
        <dbReference type="Pfam" id="PF18962"/>
    </source>
</evidence>
<evidence type="ECO:0000313" key="4">
    <source>
        <dbReference type="Proteomes" id="UP000294155"/>
    </source>
</evidence>
<name>A0A4Q5LA17_9BACT</name>
<dbReference type="InterPro" id="IPR026444">
    <property type="entry name" value="Secre_tail"/>
</dbReference>
<accession>A0A4Q5LA17</accession>
<keyword evidence="4" id="KW-1185">Reference proteome</keyword>
<organism evidence="3 4">
    <name type="scientific">Hymenobacter persicinus</name>
    <dbReference type="NCBI Taxonomy" id="2025506"/>
    <lineage>
        <taxon>Bacteria</taxon>
        <taxon>Pseudomonadati</taxon>
        <taxon>Bacteroidota</taxon>
        <taxon>Cytophagia</taxon>
        <taxon>Cytophagales</taxon>
        <taxon>Hymenobacteraceae</taxon>
        <taxon>Hymenobacter</taxon>
    </lineage>
</organism>
<reference evidence="3 4" key="1">
    <citation type="submission" date="2019-02" db="EMBL/GenBank/DDBJ databases">
        <title>Bacterial novel species isolated from soil.</title>
        <authorList>
            <person name="Jung H.-Y."/>
        </authorList>
    </citation>
    <scope>NUCLEOTIDE SEQUENCE [LARGE SCALE GENOMIC DNA]</scope>
    <source>
        <strain evidence="3 4">1-3-3-3</strain>
    </source>
</reference>
<gene>
    <name evidence="3" type="ORF">EWM57_17065</name>
</gene>
<dbReference type="OrthoDB" id="5485925at2"/>
<evidence type="ECO:0000313" key="3">
    <source>
        <dbReference type="EMBL" id="RYU77701.1"/>
    </source>
</evidence>
<protein>
    <submittedName>
        <fullName evidence="3">T9SS type A sorting domain-containing protein</fullName>
    </submittedName>
</protein>